<keyword evidence="6" id="KW-0675">Receptor</keyword>
<dbReference type="PANTHER" id="PTHR42643">
    <property type="entry name" value="IONOTROPIC RECEPTOR 20A-RELATED"/>
    <property type="match status" value="1"/>
</dbReference>
<accession>A0A9P0G319</accession>
<evidence type="ECO:0008006" key="11">
    <source>
        <dbReference type="Google" id="ProtNLM"/>
    </source>
</evidence>
<evidence type="ECO:0000256" key="8">
    <source>
        <dbReference type="SAM" id="Phobius"/>
    </source>
</evidence>
<evidence type="ECO:0000313" key="9">
    <source>
        <dbReference type="EMBL" id="CAH0776486.1"/>
    </source>
</evidence>
<protein>
    <recommendedName>
        <fullName evidence="11">Ionotropic receptor</fullName>
    </recommendedName>
</protein>
<dbReference type="Proteomes" id="UP001152759">
    <property type="component" value="Chromosome 8"/>
</dbReference>
<keyword evidence="3 8" id="KW-0812">Transmembrane</keyword>
<dbReference type="InterPro" id="IPR052192">
    <property type="entry name" value="Insect_Ionotropic_Sensory_Rcpt"/>
</dbReference>
<dbReference type="PANTHER" id="PTHR42643:SF38">
    <property type="entry name" value="IONOTROPIC RECEPTOR 100A"/>
    <property type="match status" value="1"/>
</dbReference>
<keyword evidence="7" id="KW-0325">Glycoprotein</keyword>
<evidence type="ECO:0000256" key="6">
    <source>
        <dbReference type="ARBA" id="ARBA00023170"/>
    </source>
</evidence>
<evidence type="ECO:0000256" key="3">
    <source>
        <dbReference type="ARBA" id="ARBA00022692"/>
    </source>
</evidence>
<evidence type="ECO:0000256" key="4">
    <source>
        <dbReference type="ARBA" id="ARBA00022989"/>
    </source>
</evidence>
<evidence type="ECO:0000256" key="5">
    <source>
        <dbReference type="ARBA" id="ARBA00023136"/>
    </source>
</evidence>
<evidence type="ECO:0000256" key="7">
    <source>
        <dbReference type="ARBA" id="ARBA00023180"/>
    </source>
</evidence>
<proteinExistence type="predicted"/>
<name>A0A9P0G319_BEMTA</name>
<reference evidence="9" key="1">
    <citation type="submission" date="2021-12" db="EMBL/GenBank/DDBJ databases">
        <authorList>
            <person name="King R."/>
        </authorList>
    </citation>
    <scope>NUCLEOTIDE SEQUENCE</scope>
</reference>
<keyword evidence="4 8" id="KW-1133">Transmembrane helix</keyword>
<comment type="subcellular location">
    <subcellularLocation>
        <location evidence="1">Cell membrane</location>
        <topology evidence="1">Multi-pass membrane protein</topology>
    </subcellularLocation>
</comment>
<sequence length="596" mass="68279">MGDGKCDEHMFISSAELNGSADLSDLNFNMTRGLYTSPIWNSNNYLVFMLRESSGGNINTTTCLCPQKPLNALHSESKTSPNYFDALIFCFKFIWRFYHGLKTIICHERGCSRYDPFVETISQYNGEGNETIFDFSVTNMNGKRVNVISEGSHYDIGTEGNEPAFKLAIQSGIFHELEISLNCTFYYVITVFNDEDGQKFNVHLHDPRASVRRREVDHSRFDFSNGIEMESMCIITPHSDLMPQCLVPFKVFTSLVWIFILVTAVLFVLMQRVFLKAQRGLFLGLYSEEELTSYSNASSVYMIYGYFICGSPPRLLLGKLFTGKILFFVFIFSAFIISNVFLGGMTTLLASTVQYPEIDTLKDLEDSDLAIQVTSVESPATYFAQLGLSEKLKAKLSGDVENNVFVETNTMNVVSLILEYYFSYNETIAVVSEEFVKNLHVMLENDAFLVTLPHSLGSESRVVVTRWPLKEKFEYHVVKECLRTYPFIFSYLKNSYLFRAFNEKTSQFLETGHHLPFSGRKDSLNVMDSAPLEDEDPRPYNLNDLQLPFLCLVAGLFLSLVVFSAEMVMEDFENASLFRKLRHLKNYWLSIKYFRR</sequence>
<keyword evidence="5 8" id="KW-0472">Membrane</keyword>
<feature type="transmembrane region" description="Helical" evidence="8">
    <location>
        <begin position="547"/>
        <end position="569"/>
    </location>
</feature>
<keyword evidence="10" id="KW-1185">Reference proteome</keyword>
<evidence type="ECO:0000256" key="2">
    <source>
        <dbReference type="ARBA" id="ARBA00022475"/>
    </source>
</evidence>
<dbReference type="AlphaFoldDB" id="A0A9P0G319"/>
<keyword evidence="2" id="KW-1003">Cell membrane</keyword>
<organism evidence="9 10">
    <name type="scientific">Bemisia tabaci</name>
    <name type="common">Sweetpotato whitefly</name>
    <name type="synonym">Aleurodes tabaci</name>
    <dbReference type="NCBI Taxonomy" id="7038"/>
    <lineage>
        <taxon>Eukaryota</taxon>
        <taxon>Metazoa</taxon>
        <taxon>Ecdysozoa</taxon>
        <taxon>Arthropoda</taxon>
        <taxon>Hexapoda</taxon>
        <taxon>Insecta</taxon>
        <taxon>Pterygota</taxon>
        <taxon>Neoptera</taxon>
        <taxon>Paraneoptera</taxon>
        <taxon>Hemiptera</taxon>
        <taxon>Sternorrhyncha</taxon>
        <taxon>Aleyrodoidea</taxon>
        <taxon>Aleyrodidae</taxon>
        <taxon>Aleyrodinae</taxon>
        <taxon>Bemisia</taxon>
    </lineage>
</organism>
<dbReference type="GO" id="GO:0005886">
    <property type="term" value="C:plasma membrane"/>
    <property type="evidence" value="ECO:0007669"/>
    <property type="project" value="UniProtKB-SubCell"/>
</dbReference>
<gene>
    <name evidence="9" type="ORF">BEMITA_LOCUS12576</name>
</gene>
<dbReference type="Gene3D" id="1.10.287.70">
    <property type="match status" value="1"/>
</dbReference>
<feature type="transmembrane region" description="Helical" evidence="8">
    <location>
        <begin position="325"/>
        <end position="350"/>
    </location>
</feature>
<feature type="transmembrane region" description="Helical" evidence="8">
    <location>
        <begin position="251"/>
        <end position="269"/>
    </location>
</feature>
<dbReference type="EMBL" id="OU963869">
    <property type="protein sequence ID" value="CAH0776486.1"/>
    <property type="molecule type" value="Genomic_DNA"/>
</dbReference>
<evidence type="ECO:0000256" key="1">
    <source>
        <dbReference type="ARBA" id="ARBA00004651"/>
    </source>
</evidence>
<evidence type="ECO:0000313" key="10">
    <source>
        <dbReference type="Proteomes" id="UP001152759"/>
    </source>
</evidence>